<comment type="caution">
    <text evidence="1">The sequence shown here is derived from an EMBL/GenBank/DDBJ whole genome shotgun (WGS) entry which is preliminary data.</text>
</comment>
<keyword evidence="2" id="KW-1185">Reference proteome</keyword>
<evidence type="ECO:0000313" key="2">
    <source>
        <dbReference type="Proteomes" id="UP000013190"/>
    </source>
</evidence>
<accession>A0ABN0JTC1</accession>
<gene>
    <name evidence="1" type="ORF">F992_00009</name>
</gene>
<organism evidence="1 2">
    <name type="scientific">Acinetobacter modestus</name>
    <dbReference type="NCBI Taxonomy" id="1776740"/>
    <lineage>
        <taxon>Bacteria</taxon>
        <taxon>Pseudomonadati</taxon>
        <taxon>Pseudomonadota</taxon>
        <taxon>Gammaproteobacteria</taxon>
        <taxon>Moraxellales</taxon>
        <taxon>Moraxellaceae</taxon>
        <taxon>Acinetobacter</taxon>
    </lineage>
</organism>
<sequence length="31" mass="3800">MDWTQEDLIQDIIDQYERHLYFLNIVRGSTS</sequence>
<reference evidence="2" key="1">
    <citation type="submission" date="2013-02" db="EMBL/GenBank/DDBJ databases">
        <title>The Genome Sequence of Acinetobacter sp. NIPH 236.</title>
        <authorList>
            <consortium name="The Broad Institute Genome Sequencing Platform"/>
            <consortium name="The Broad Institute Genome Sequencing Center for Infectious Disease"/>
            <person name="Cerqueira G."/>
            <person name="Feldgarden M."/>
            <person name="Courvalin P."/>
            <person name="Perichon B."/>
            <person name="Grillot-Courvalin C."/>
            <person name="Clermont D."/>
            <person name="Rocha E."/>
            <person name="Yoon E.-J."/>
            <person name="Nemec A."/>
            <person name="Walker B."/>
            <person name="Young S.K."/>
            <person name="Zeng Q."/>
            <person name="Gargeya S."/>
            <person name="Fitzgerald M."/>
            <person name="Haas B."/>
            <person name="Abouelleil A."/>
            <person name="Alvarado L."/>
            <person name="Arachchi H.M."/>
            <person name="Berlin A.M."/>
            <person name="Chapman S.B."/>
            <person name="Dewar J."/>
            <person name="Goldberg J."/>
            <person name="Griggs A."/>
            <person name="Gujja S."/>
            <person name="Hansen M."/>
            <person name="Howarth C."/>
            <person name="Imamovic A."/>
            <person name="Larimer J."/>
            <person name="McCowan C."/>
            <person name="Murphy C."/>
            <person name="Neiman D."/>
            <person name="Pearson M."/>
            <person name="Priest M."/>
            <person name="Roberts A."/>
            <person name="Saif S."/>
            <person name="Shea T."/>
            <person name="Sisk P."/>
            <person name="Sykes S."/>
            <person name="Wortman J."/>
            <person name="Nusbaum C."/>
            <person name="Birren B."/>
        </authorList>
    </citation>
    <scope>NUCLEOTIDE SEQUENCE [LARGE SCALE GENOMIC DNA]</scope>
    <source>
        <strain evidence="2">NIPH 236</strain>
    </source>
</reference>
<protein>
    <submittedName>
        <fullName evidence="1">Uncharacterized protein</fullName>
    </submittedName>
</protein>
<proteinExistence type="predicted"/>
<dbReference type="EMBL" id="APOJ01000003">
    <property type="protein sequence ID" value="ENU28593.1"/>
    <property type="molecule type" value="Genomic_DNA"/>
</dbReference>
<dbReference type="Proteomes" id="UP000013190">
    <property type="component" value="Unassembled WGS sequence"/>
</dbReference>
<evidence type="ECO:0000313" key="1">
    <source>
        <dbReference type="EMBL" id="ENU28593.1"/>
    </source>
</evidence>
<reference evidence="1 2" key="2">
    <citation type="journal article" date="2016" name="Int. J. Syst. Evol. Microbiol.">
        <title>Taxonomy of haemolytic and/or proteolytic strains of the genus Acinetobacter with the proposal of Acinetobacter courvalinii sp. nov. (genomic species 14 sensu Bouvet &amp; Jeanjean), Acinetobacter dispersus sp. nov. (genomic species 17), Acinetobacter modestus sp. nov., Acinetobacter proteolyticus sp. nov. and Acinetobacter vivianii sp. nov.</title>
        <authorList>
            <person name="Nemec A."/>
            <person name="Radolfova-Krizova L."/>
            <person name="Maixnerova M."/>
            <person name="Vrestiakova E."/>
            <person name="Jezek P."/>
            <person name="Sedo O."/>
        </authorList>
    </citation>
    <scope>NUCLEOTIDE SEQUENCE [LARGE SCALE GENOMIC DNA]</scope>
    <source>
        <strain evidence="1 2">NIPH 236</strain>
    </source>
</reference>
<name>A0ABN0JTC1_9GAMM</name>